<evidence type="ECO:0000313" key="1">
    <source>
        <dbReference type="EMBL" id="KKN98395.1"/>
    </source>
</evidence>
<protein>
    <submittedName>
        <fullName evidence="1">Uncharacterized protein</fullName>
    </submittedName>
</protein>
<accession>A0A0F9UZM9</accession>
<gene>
    <name evidence="1" type="ORF">LCGC14_0144870</name>
</gene>
<organism evidence="1">
    <name type="scientific">marine sediment metagenome</name>
    <dbReference type="NCBI Taxonomy" id="412755"/>
    <lineage>
        <taxon>unclassified sequences</taxon>
        <taxon>metagenomes</taxon>
        <taxon>ecological metagenomes</taxon>
    </lineage>
</organism>
<reference evidence="1" key="1">
    <citation type="journal article" date="2015" name="Nature">
        <title>Complex archaea that bridge the gap between prokaryotes and eukaryotes.</title>
        <authorList>
            <person name="Spang A."/>
            <person name="Saw J.H."/>
            <person name="Jorgensen S.L."/>
            <person name="Zaremba-Niedzwiedzka K."/>
            <person name="Martijn J."/>
            <person name="Lind A.E."/>
            <person name="van Eijk R."/>
            <person name="Schleper C."/>
            <person name="Guy L."/>
            <person name="Ettema T.J."/>
        </authorList>
    </citation>
    <scope>NUCLEOTIDE SEQUENCE</scope>
</reference>
<name>A0A0F9UZM9_9ZZZZ</name>
<dbReference type="EMBL" id="LAZR01000051">
    <property type="protein sequence ID" value="KKN98395.1"/>
    <property type="molecule type" value="Genomic_DNA"/>
</dbReference>
<proteinExistence type="predicted"/>
<dbReference type="AlphaFoldDB" id="A0A0F9UZM9"/>
<comment type="caution">
    <text evidence="1">The sequence shown here is derived from an EMBL/GenBank/DDBJ whole genome shotgun (WGS) entry which is preliminary data.</text>
</comment>
<sequence length="101" mass="11465">MAIKTKNLLLQLFRECDACGKEYGDTIPYNPNSPPDLEQPTDLAAYVEIDLGDDQTFKVEMNDLCVRCRKNLKRVIQNFFNKRAIAKREAARVDNSGVVEA</sequence>